<comment type="caution">
    <text evidence="1">The sequence shown here is derived from an EMBL/GenBank/DDBJ whole genome shotgun (WGS) entry which is preliminary data.</text>
</comment>
<dbReference type="Proteomes" id="UP001281410">
    <property type="component" value="Unassembled WGS sequence"/>
</dbReference>
<sequence>MAAASNESKYFEFEIEAVRESFGRSSNAETMANELMWVALARMPLQKQGNFALLRQ</sequence>
<dbReference type="EMBL" id="JANJYJ010000003">
    <property type="protein sequence ID" value="KAK3221677.1"/>
    <property type="molecule type" value="Genomic_DNA"/>
</dbReference>
<accession>A0AAE0EBE5</accession>
<name>A0AAE0EBE5_9ROSI</name>
<reference evidence="1" key="1">
    <citation type="journal article" date="2023" name="Plant J.">
        <title>Genome sequences and population genomics provide insights into the demographic history, inbreeding, and mutation load of two 'living fossil' tree species of Dipteronia.</title>
        <authorList>
            <person name="Feng Y."/>
            <person name="Comes H.P."/>
            <person name="Chen J."/>
            <person name="Zhu S."/>
            <person name="Lu R."/>
            <person name="Zhang X."/>
            <person name="Li P."/>
            <person name="Qiu J."/>
            <person name="Olsen K.M."/>
            <person name="Qiu Y."/>
        </authorList>
    </citation>
    <scope>NUCLEOTIDE SEQUENCE</scope>
    <source>
        <strain evidence="1">NBL</strain>
    </source>
</reference>
<evidence type="ECO:0000313" key="1">
    <source>
        <dbReference type="EMBL" id="KAK3221677.1"/>
    </source>
</evidence>
<dbReference type="AlphaFoldDB" id="A0AAE0EBE5"/>
<protein>
    <submittedName>
        <fullName evidence="1">Uncharacterized protein</fullName>
    </submittedName>
</protein>
<proteinExistence type="predicted"/>
<gene>
    <name evidence="1" type="ORF">Dsin_008702</name>
</gene>
<keyword evidence="2" id="KW-1185">Reference proteome</keyword>
<organism evidence="1 2">
    <name type="scientific">Dipteronia sinensis</name>
    <dbReference type="NCBI Taxonomy" id="43782"/>
    <lineage>
        <taxon>Eukaryota</taxon>
        <taxon>Viridiplantae</taxon>
        <taxon>Streptophyta</taxon>
        <taxon>Embryophyta</taxon>
        <taxon>Tracheophyta</taxon>
        <taxon>Spermatophyta</taxon>
        <taxon>Magnoliopsida</taxon>
        <taxon>eudicotyledons</taxon>
        <taxon>Gunneridae</taxon>
        <taxon>Pentapetalae</taxon>
        <taxon>rosids</taxon>
        <taxon>malvids</taxon>
        <taxon>Sapindales</taxon>
        <taxon>Sapindaceae</taxon>
        <taxon>Hippocastanoideae</taxon>
        <taxon>Acereae</taxon>
        <taxon>Dipteronia</taxon>
    </lineage>
</organism>
<evidence type="ECO:0000313" key="2">
    <source>
        <dbReference type="Proteomes" id="UP001281410"/>
    </source>
</evidence>